<organism evidence="1 2">
    <name type="scientific">Brassica rapa subsp. trilocularis</name>
    <dbReference type="NCBI Taxonomy" id="1813537"/>
    <lineage>
        <taxon>Eukaryota</taxon>
        <taxon>Viridiplantae</taxon>
        <taxon>Streptophyta</taxon>
        <taxon>Embryophyta</taxon>
        <taxon>Tracheophyta</taxon>
        <taxon>Spermatophyta</taxon>
        <taxon>Magnoliopsida</taxon>
        <taxon>eudicotyledons</taxon>
        <taxon>Gunneridae</taxon>
        <taxon>Pentapetalae</taxon>
        <taxon>rosids</taxon>
        <taxon>malvids</taxon>
        <taxon>Brassicales</taxon>
        <taxon>Brassicaceae</taxon>
        <taxon>Brassiceae</taxon>
        <taxon>Brassica</taxon>
    </lineage>
</organism>
<accession>A0ABQ7MDS9</accession>
<keyword evidence="2" id="KW-1185">Reference proteome</keyword>
<protein>
    <submittedName>
        <fullName evidence="1">Uncharacterized protein</fullName>
    </submittedName>
</protein>
<gene>
    <name evidence="1" type="primary">A05p018930.1_BraROA</name>
    <name evidence="1" type="ORF">IGI04_018717</name>
</gene>
<comment type="caution">
    <text evidence="1">The sequence shown here is derived from an EMBL/GenBank/DDBJ whole genome shotgun (WGS) entry which is preliminary data.</text>
</comment>
<dbReference type="EMBL" id="JADBGQ010000005">
    <property type="protein sequence ID" value="KAG5396903.1"/>
    <property type="molecule type" value="Genomic_DNA"/>
</dbReference>
<sequence length="180" mass="20080">MRQRITLKKSDPGNFLISCLIGGIDYPSALCDTCSSVSIRPKVMAYHLVCYSDPGDEIESDIGASIDTQPELSLDGRFEVMIDRALGAPIDSDYANEIDDFTERSINSWENDYYQPSFTIHTATSSKKKICVIQRDEYGVYRDEDGNTHALDGRIINVSKEDIENLLEMVDKSGGKYSSS</sequence>
<evidence type="ECO:0000313" key="1">
    <source>
        <dbReference type="EMBL" id="KAG5396903.1"/>
    </source>
</evidence>
<evidence type="ECO:0000313" key="2">
    <source>
        <dbReference type="Proteomes" id="UP000823674"/>
    </source>
</evidence>
<reference evidence="1 2" key="1">
    <citation type="submission" date="2021-03" db="EMBL/GenBank/DDBJ databases">
        <authorList>
            <person name="King G.J."/>
            <person name="Bancroft I."/>
            <person name="Baten A."/>
            <person name="Bloomfield J."/>
            <person name="Borpatragohain P."/>
            <person name="He Z."/>
            <person name="Irish N."/>
            <person name="Irwin J."/>
            <person name="Liu K."/>
            <person name="Mauleon R.P."/>
            <person name="Moore J."/>
            <person name="Morris R."/>
            <person name="Ostergaard L."/>
            <person name="Wang B."/>
            <person name="Wells R."/>
        </authorList>
    </citation>
    <scope>NUCLEOTIDE SEQUENCE [LARGE SCALE GENOMIC DNA]</scope>
    <source>
        <strain evidence="1">R-o-18</strain>
        <tissue evidence="1">Leaf</tissue>
    </source>
</reference>
<proteinExistence type="predicted"/>
<dbReference type="Proteomes" id="UP000823674">
    <property type="component" value="Chromosome A05"/>
</dbReference>
<name>A0ABQ7MDS9_BRACM</name>